<dbReference type="PANTHER" id="PTHR43409">
    <property type="entry name" value="ANAEROBIC MAGNESIUM-PROTOPORPHYRIN IX MONOMETHYL ESTER CYCLASE-RELATED"/>
    <property type="match status" value="1"/>
</dbReference>
<dbReference type="SFLD" id="SFLDG01082">
    <property type="entry name" value="B12-binding_domain_containing"/>
    <property type="match status" value="1"/>
</dbReference>
<dbReference type="InterPro" id="IPR023404">
    <property type="entry name" value="rSAM_horseshoe"/>
</dbReference>
<dbReference type="Proteomes" id="UP000277236">
    <property type="component" value="Unassembled WGS sequence"/>
</dbReference>
<comment type="caution">
    <text evidence="7">The sequence shown here is derived from an EMBL/GenBank/DDBJ whole genome shotgun (WGS) entry which is preliminary data.</text>
</comment>
<evidence type="ECO:0000313" key="7">
    <source>
        <dbReference type="EMBL" id="RMQ43177.1"/>
    </source>
</evidence>
<dbReference type="AlphaFoldDB" id="A0A3M4LNV8"/>
<dbReference type="GO" id="GO:0005829">
    <property type="term" value="C:cytosol"/>
    <property type="evidence" value="ECO:0007669"/>
    <property type="project" value="TreeGrafter"/>
</dbReference>
<dbReference type="Pfam" id="PF04055">
    <property type="entry name" value="Radical_SAM"/>
    <property type="match status" value="1"/>
</dbReference>
<gene>
    <name evidence="7" type="ORF">ALQ04_05432</name>
</gene>
<keyword evidence="2" id="KW-0949">S-adenosyl-L-methionine</keyword>
<dbReference type="GO" id="GO:0051536">
    <property type="term" value="F:iron-sulfur cluster binding"/>
    <property type="evidence" value="ECO:0007669"/>
    <property type="project" value="UniProtKB-KW"/>
</dbReference>
<dbReference type="GO" id="GO:0003824">
    <property type="term" value="F:catalytic activity"/>
    <property type="evidence" value="ECO:0007669"/>
    <property type="project" value="InterPro"/>
</dbReference>
<accession>A0A3M4LNV8</accession>
<dbReference type="InterPro" id="IPR058240">
    <property type="entry name" value="rSAM_sf"/>
</dbReference>
<sequence>MRPFCSNTRKWYLMKRSNTVAFVSAGMLSPKKRDHMLARRQLYLNYGALSLATILDAMGTETLLLHGEHSEPAEVLGVLLEKGVFPSRLPIMLSIPSFYALPWAQTFCRLVRSIDPDAKIIVGGRWVVGPDPDWLHAKMPEANLLVPGLAEPLIASLLTSSPDLRRLPAPTPDFVLKHPLISGFERYQPSIEASRGCGMGCAFCEERDIRLEKLRAPEQIASAFAAVASQYGDSKIRPYFQSSMFAPNEKWGTGLANAFRAAGLNVQWRTESRVDALTPETIACLAEAGMKVLDLGLETASPTQILNMRKSPNPDRYLERASTLLKACSDHGIAAKVNVLLYAGETTKTLEETRSFLDDHKGSITGVSVGPVVAYGPPKTADILLREWSRSGAAPVDPRSANDSGISMIHLSNDFDAKSAEAASLELSRRYMDADAYFYLKSFSYYPRDYTRADFDRDVAASDTSQLPFRAFPRLPS</sequence>
<name>A0A3M4LNV8_PSECI</name>
<dbReference type="InterPro" id="IPR007197">
    <property type="entry name" value="rSAM"/>
</dbReference>
<dbReference type="GO" id="GO:0046872">
    <property type="term" value="F:metal ion binding"/>
    <property type="evidence" value="ECO:0007669"/>
    <property type="project" value="UniProtKB-KW"/>
</dbReference>
<keyword evidence="4" id="KW-0408">Iron</keyword>
<dbReference type="SFLD" id="SFLDS00029">
    <property type="entry name" value="Radical_SAM"/>
    <property type="match status" value="1"/>
</dbReference>
<dbReference type="PROSITE" id="PS51918">
    <property type="entry name" value="RADICAL_SAM"/>
    <property type="match status" value="1"/>
</dbReference>
<dbReference type="InterPro" id="IPR006638">
    <property type="entry name" value="Elp3/MiaA/NifB-like_rSAM"/>
</dbReference>
<dbReference type="SUPFAM" id="SSF102114">
    <property type="entry name" value="Radical SAM enzymes"/>
    <property type="match status" value="1"/>
</dbReference>
<comment type="cofactor">
    <cofactor evidence="1">
        <name>[4Fe-4S] cluster</name>
        <dbReference type="ChEBI" id="CHEBI:49883"/>
    </cofactor>
</comment>
<proteinExistence type="predicted"/>
<keyword evidence="3" id="KW-0479">Metal-binding</keyword>
<evidence type="ECO:0000256" key="3">
    <source>
        <dbReference type="ARBA" id="ARBA00022723"/>
    </source>
</evidence>
<evidence type="ECO:0000313" key="8">
    <source>
        <dbReference type="Proteomes" id="UP000277236"/>
    </source>
</evidence>
<evidence type="ECO:0000259" key="6">
    <source>
        <dbReference type="PROSITE" id="PS51918"/>
    </source>
</evidence>
<dbReference type="InterPro" id="IPR051198">
    <property type="entry name" value="BchE-like"/>
</dbReference>
<protein>
    <submittedName>
        <fullName evidence="7">Fe-S oxidoreductase</fullName>
    </submittedName>
</protein>
<organism evidence="7 8">
    <name type="scientific">Pseudomonas cichorii</name>
    <dbReference type="NCBI Taxonomy" id="36746"/>
    <lineage>
        <taxon>Bacteria</taxon>
        <taxon>Pseudomonadati</taxon>
        <taxon>Pseudomonadota</taxon>
        <taxon>Gammaproteobacteria</taxon>
        <taxon>Pseudomonadales</taxon>
        <taxon>Pseudomonadaceae</taxon>
        <taxon>Pseudomonas</taxon>
    </lineage>
</organism>
<evidence type="ECO:0000256" key="4">
    <source>
        <dbReference type="ARBA" id="ARBA00023004"/>
    </source>
</evidence>
<dbReference type="SMART" id="SM00729">
    <property type="entry name" value="Elp3"/>
    <property type="match status" value="1"/>
</dbReference>
<evidence type="ECO:0000256" key="1">
    <source>
        <dbReference type="ARBA" id="ARBA00001966"/>
    </source>
</evidence>
<evidence type="ECO:0000256" key="5">
    <source>
        <dbReference type="ARBA" id="ARBA00023014"/>
    </source>
</evidence>
<dbReference type="EMBL" id="RBRE01000070">
    <property type="protein sequence ID" value="RMQ43177.1"/>
    <property type="molecule type" value="Genomic_DNA"/>
</dbReference>
<dbReference type="PANTHER" id="PTHR43409:SF16">
    <property type="entry name" value="SLR0320 PROTEIN"/>
    <property type="match status" value="1"/>
</dbReference>
<feature type="domain" description="Radical SAM core" evidence="6">
    <location>
        <begin position="183"/>
        <end position="407"/>
    </location>
</feature>
<reference evidence="7 8" key="1">
    <citation type="submission" date="2018-08" db="EMBL/GenBank/DDBJ databases">
        <title>Recombination of ecologically and evolutionarily significant loci maintains genetic cohesion in the Pseudomonas syringae species complex.</title>
        <authorList>
            <person name="Dillon M."/>
            <person name="Thakur S."/>
            <person name="Almeida R.N.D."/>
            <person name="Weir B.S."/>
            <person name="Guttman D.S."/>
        </authorList>
    </citation>
    <scope>NUCLEOTIDE SEQUENCE [LARGE SCALE GENOMIC DNA]</scope>
    <source>
        <strain evidence="7 8">ICMP 3353</strain>
    </source>
</reference>
<keyword evidence="5" id="KW-0411">Iron-sulfur</keyword>
<evidence type="ECO:0000256" key="2">
    <source>
        <dbReference type="ARBA" id="ARBA00022691"/>
    </source>
</evidence>
<dbReference type="Gene3D" id="3.80.30.20">
    <property type="entry name" value="tm_1862 like domain"/>
    <property type="match status" value="1"/>
</dbReference>